<comment type="cofactor">
    <cofactor evidence="9">
        <name>Zn(2+)</name>
        <dbReference type="ChEBI" id="CHEBI:29105"/>
    </cofactor>
    <text evidence="9">Binds 1 zinc ion per subunit.</text>
</comment>
<evidence type="ECO:0000256" key="2">
    <source>
        <dbReference type="ARBA" id="ARBA00022670"/>
    </source>
</evidence>
<keyword evidence="8 10" id="KW-0961">Cell wall biogenesis/degradation</keyword>
<keyword evidence="3 9" id="KW-0479">Metal-binding</keyword>
<dbReference type="Gene3D" id="3.30.1380.10">
    <property type="match status" value="1"/>
</dbReference>
<evidence type="ECO:0000256" key="6">
    <source>
        <dbReference type="ARBA" id="ARBA00022997"/>
    </source>
</evidence>
<sequence>MRYFFKFLLFFYCFVSFAQLPKGFVYVEDIIPEINVELRYYTSNNFVGKVIDGYHSNKLILTKQTAIALKHVQEELQNNNLCLKIYDGYRPQQAVNHFIRWANDLNDTINKPIFYPDVAKENLFKADYIASRSGHSRGSTVDLTIINGNTGKPIDMGSTYDFFGEVSWVNYDNISDIQKANRKILQKVMLKYGFRNYPKEWWHFTLKGEPFPNTYFDFPIK</sequence>
<evidence type="ECO:0000256" key="5">
    <source>
        <dbReference type="ARBA" id="ARBA00022833"/>
    </source>
</evidence>
<dbReference type="InterPro" id="IPR000755">
    <property type="entry name" value="A_A_dipeptidase"/>
</dbReference>
<feature type="binding site" evidence="9">
    <location>
        <position position="142"/>
    </location>
    <ligand>
        <name>Zn(2+)</name>
        <dbReference type="ChEBI" id="CHEBI:29105"/>
        <note>catalytic</note>
    </ligand>
</feature>
<keyword evidence="11" id="KW-0732">Signal</keyword>
<keyword evidence="2 9" id="KW-0645">Protease</keyword>
<dbReference type="PANTHER" id="PTHR43126">
    <property type="entry name" value="D-ALANYL-D-ALANINE DIPEPTIDASE"/>
    <property type="match status" value="1"/>
</dbReference>
<dbReference type="Proteomes" id="UP001302806">
    <property type="component" value="Chromosome"/>
</dbReference>
<gene>
    <name evidence="12" type="ORF">RHP51_02265</name>
</gene>
<organism evidence="12 13">
    <name type="scientific">Thalassobellus suaedae</name>
    <dbReference type="NCBI Taxonomy" id="3074124"/>
    <lineage>
        <taxon>Bacteria</taxon>
        <taxon>Pseudomonadati</taxon>
        <taxon>Bacteroidota</taxon>
        <taxon>Flavobacteriia</taxon>
        <taxon>Flavobacteriales</taxon>
        <taxon>Flavobacteriaceae</taxon>
        <taxon>Thalassobellus</taxon>
    </lineage>
</organism>
<name>A0ABY9XUG3_9FLAO</name>
<feature type="signal peptide" evidence="11">
    <location>
        <begin position="1"/>
        <end position="18"/>
    </location>
</feature>
<evidence type="ECO:0000256" key="4">
    <source>
        <dbReference type="ARBA" id="ARBA00022801"/>
    </source>
</evidence>
<dbReference type="SUPFAM" id="SSF55166">
    <property type="entry name" value="Hedgehog/DD-peptidase"/>
    <property type="match status" value="1"/>
</dbReference>
<feature type="chain" id="PRO_5046173677" description="D-alanyl-D-alanine dipeptidase" evidence="11">
    <location>
        <begin position="19"/>
        <end position="221"/>
    </location>
</feature>
<keyword evidence="4 9" id="KW-0378">Hydrolase</keyword>
<comment type="similarity">
    <text evidence="9 10">Belongs to the peptidase M15D family.</text>
</comment>
<dbReference type="RefSeq" id="WP_415866007.1">
    <property type="nucleotide sequence ID" value="NZ_CP134537.1"/>
</dbReference>
<comment type="function">
    <text evidence="9 10">Catalyzes hydrolysis of the D-alanyl-D-alanine dipeptide.</text>
</comment>
<feature type="binding site" evidence="9">
    <location>
        <position position="135"/>
    </location>
    <ligand>
        <name>Zn(2+)</name>
        <dbReference type="ChEBI" id="CHEBI:29105"/>
        <note>catalytic</note>
    </ligand>
</feature>
<evidence type="ECO:0000256" key="10">
    <source>
        <dbReference type="PIRNR" id="PIRNR026671"/>
    </source>
</evidence>
<evidence type="ECO:0000256" key="3">
    <source>
        <dbReference type="ARBA" id="ARBA00022723"/>
    </source>
</evidence>
<feature type="active site" description="Proton donor/acceptor" evidence="9">
    <location>
        <position position="200"/>
    </location>
</feature>
<dbReference type="InterPro" id="IPR009045">
    <property type="entry name" value="Zn_M74/Hedgehog-like"/>
</dbReference>
<protein>
    <recommendedName>
        <fullName evidence="9 10">D-alanyl-D-alanine dipeptidase</fullName>
        <shortName evidence="9 10">D-Ala-D-Ala dipeptidase</shortName>
        <ecNumber evidence="9 10">3.4.13.22</ecNumber>
    </recommendedName>
</protein>
<evidence type="ECO:0000256" key="8">
    <source>
        <dbReference type="ARBA" id="ARBA00023316"/>
    </source>
</evidence>
<dbReference type="Pfam" id="PF01427">
    <property type="entry name" value="Peptidase_M15"/>
    <property type="match status" value="1"/>
</dbReference>
<feature type="binding site" evidence="9">
    <location>
        <position position="203"/>
    </location>
    <ligand>
        <name>Zn(2+)</name>
        <dbReference type="ChEBI" id="CHEBI:29105"/>
        <note>catalytic</note>
    </ligand>
</feature>
<keyword evidence="6 9" id="KW-0224">Dipeptidase</keyword>
<evidence type="ECO:0000313" key="12">
    <source>
        <dbReference type="EMBL" id="WNH09576.1"/>
    </source>
</evidence>
<dbReference type="CDD" id="cd14817">
    <property type="entry name" value="D-Ala-D-Ala_dipeptidase_VanX"/>
    <property type="match status" value="1"/>
</dbReference>
<evidence type="ECO:0000256" key="11">
    <source>
        <dbReference type="SAM" id="SignalP"/>
    </source>
</evidence>
<evidence type="ECO:0000256" key="7">
    <source>
        <dbReference type="ARBA" id="ARBA00023049"/>
    </source>
</evidence>
<evidence type="ECO:0000313" key="13">
    <source>
        <dbReference type="Proteomes" id="UP001302806"/>
    </source>
</evidence>
<dbReference type="PANTHER" id="PTHR43126:SF1">
    <property type="entry name" value="D-ALANYL-D-ALANINE DIPEPTIDASE"/>
    <property type="match status" value="1"/>
</dbReference>
<keyword evidence="7 9" id="KW-0482">Metalloprotease</keyword>
<feature type="site" description="Transition state stabilizer" evidence="9">
    <location>
        <position position="90"/>
    </location>
</feature>
<keyword evidence="5 9" id="KW-0862">Zinc</keyword>
<comment type="catalytic activity">
    <reaction evidence="1 9 10">
        <text>D-alanyl-D-alanine + H2O = 2 D-alanine</text>
        <dbReference type="Rhea" id="RHEA:20661"/>
        <dbReference type="ChEBI" id="CHEBI:15377"/>
        <dbReference type="ChEBI" id="CHEBI:57416"/>
        <dbReference type="ChEBI" id="CHEBI:57822"/>
        <dbReference type="EC" id="3.4.13.22"/>
    </reaction>
</comment>
<evidence type="ECO:0000256" key="9">
    <source>
        <dbReference type="HAMAP-Rule" id="MF_01924"/>
    </source>
</evidence>
<dbReference type="EC" id="3.4.13.22" evidence="9 10"/>
<dbReference type="PIRSF" id="PIRSF026671">
    <property type="entry name" value="AA_dipeptidase"/>
    <property type="match status" value="1"/>
</dbReference>
<dbReference type="HAMAP" id="MF_01924">
    <property type="entry name" value="A_A_dipeptidase"/>
    <property type="match status" value="1"/>
</dbReference>
<accession>A0ABY9XUG3</accession>
<evidence type="ECO:0000256" key="1">
    <source>
        <dbReference type="ARBA" id="ARBA00001362"/>
    </source>
</evidence>
<dbReference type="EMBL" id="CP134537">
    <property type="protein sequence ID" value="WNH09576.1"/>
    <property type="molecule type" value="Genomic_DNA"/>
</dbReference>
<proteinExistence type="inferred from homology"/>
<reference evidence="12 13" key="1">
    <citation type="submission" date="2023-09" db="EMBL/GenBank/DDBJ databases">
        <title>Thalassobella suaedae gen. nov., sp. nov., a marine bacterium of the family Flavobacteriaceae isolated from a halophyte Suaeda japonica.</title>
        <authorList>
            <person name="Lee S.Y."/>
            <person name="Hwang C.Y."/>
        </authorList>
    </citation>
    <scope>NUCLEOTIDE SEQUENCE [LARGE SCALE GENOMIC DNA]</scope>
    <source>
        <strain evidence="12 13">HL-DH14</strain>
    </source>
</reference>